<organism evidence="2 3">
    <name type="scientific">Rhizobium fredii</name>
    <name type="common">Sinorhizobium fredii</name>
    <dbReference type="NCBI Taxonomy" id="380"/>
    <lineage>
        <taxon>Bacteria</taxon>
        <taxon>Pseudomonadati</taxon>
        <taxon>Pseudomonadota</taxon>
        <taxon>Alphaproteobacteria</taxon>
        <taxon>Hyphomicrobiales</taxon>
        <taxon>Rhizobiaceae</taxon>
        <taxon>Sinorhizobium/Ensifer group</taxon>
        <taxon>Sinorhizobium</taxon>
    </lineage>
</organism>
<evidence type="ECO:0000313" key="2">
    <source>
        <dbReference type="EMBL" id="PDT45420.1"/>
    </source>
</evidence>
<accession>A0A2A6LT06</accession>
<dbReference type="EMBL" id="NWTC01000021">
    <property type="protein sequence ID" value="PDT45420.1"/>
    <property type="molecule type" value="Genomic_DNA"/>
</dbReference>
<name>A0A2A6LT06_RHIFR</name>
<keyword evidence="1" id="KW-0812">Transmembrane</keyword>
<protein>
    <submittedName>
        <fullName evidence="2">Iron permease</fullName>
    </submittedName>
</protein>
<dbReference type="AlphaFoldDB" id="A0A2A6LT06"/>
<feature type="transmembrane region" description="Helical" evidence="1">
    <location>
        <begin position="45"/>
        <end position="64"/>
    </location>
</feature>
<comment type="caution">
    <text evidence="2">The sequence shown here is derived from an EMBL/GenBank/DDBJ whole genome shotgun (WGS) entry which is preliminary data.</text>
</comment>
<evidence type="ECO:0000256" key="1">
    <source>
        <dbReference type="SAM" id="Phobius"/>
    </source>
</evidence>
<reference evidence="2 3" key="1">
    <citation type="submission" date="2017-09" db="EMBL/GenBank/DDBJ databases">
        <title>Comparative genomics of rhizobia isolated from Phaseolus vulgaris in China.</title>
        <authorList>
            <person name="Tong W."/>
        </authorList>
    </citation>
    <scope>NUCLEOTIDE SEQUENCE [LARGE SCALE GENOMIC DNA]</scope>
    <source>
        <strain evidence="2 3">PCH1</strain>
    </source>
</reference>
<evidence type="ECO:0000313" key="3">
    <source>
        <dbReference type="Proteomes" id="UP000220353"/>
    </source>
</evidence>
<keyword evidence="1" id="KW-0472">Membrane</keyword>
<dbReference type="InterPro" id="IPR007251">
    <property type="entry name" value="Iron_permease_Fet4"/>
</dbReference>
<gene>
    <name evidence="2" type="ORF">CO661_23260</name>
</gene>
<proteinExistence type="predicted"/>
<dbReference type="RefSeq" id="WP_037470291.1">
    <property type="nucleotide sequence ID" value="NZ_NWTC01000021.1"/>
</dbReference>
<feature type="transmembrane region" description="Helical" evidence="1">
    <location>
        <begin position="21"/>
        <end position="39"/>
    </location>
</feature>
<dbReference type="Pfam" id="PF04120">
    <property type="entry name" value="Iron_permease"/>
    <property type="match status" value="1"/>
</dbReference>
<dbReference type="Proteomes" id="UP000220353">
    <property type="component" value="Unassembled WGS sequence"/>
</dbReference>
<dbReference type="GO" id="GO:0055085">
    <property type="term" value="P:transmembrane transport"/>
    <property type="evidence" value="ECO:0007669"/>
    <property type="project" value="InterPro"/>
</dbReference>
<keyword evidence="1" id="KW-1133">Transmembrane helix</keyword>
<sequence length="131" mass="14991">MEPIFTRFSNKISDLAGRPTTFTVALAAIAIWAILGPFFDFSARWQLVVNTCTTIMTFWMVFVLQNSQIRDRIALQAKIDELIRVSDAENRYIGIEKLDERELKEVRRNCMQEGADAREAENGVTRTDCKA</sequence>